<evidence type="ECO:0000256" key="8">
    <source>
        <dbReference type="ARBA" id="ARBA00023136"/>
    </source>
</evidence>
<dbReference type="PANTHER" id="PTHR47755:SF1">
    <property type="entry name" value="CELL DIVISION PROTEIN FTSX"/>
    <property type="match status" value="1"/>
</dbReference>
<dbReference type="EMBL" id="ALIF01000001">
    <property type="protein sequence ID" value="EJO17035.1"/>
    <property type="molecule type" value="Genomic_DNA"/>
</dbReference>
<feature type="transmembrane region" description="Helical" evidence="11">
    <location>
        <begin position="254"/>
        <end position="275"/>
    </location>
</feature>
<comment type="similarity">
    <text evidence="2 10">Belongs to the ABC-4 integral membrane protein family. FtsX subfamily.</text>
</comment>
<dbReference type="GO" id="GO:0051301">
    <property type="term" value="P:cell division"/>
    <property type="evidence" value="ECO:0007669"/>
    <property type="project" value="UniProtKB-KW"/>
</dbReference>
<dbReference type="Pfam" id="PF02687">
    <property type="entry name" value="FtsX"/>
    <property type="match status" value="1"/>
</dbReference>
<evidence type="ECO:0000256" key="4">
    <source>
        <dbReference type="ARBA" id="ARBA00022475"/>
    </source>
</evidence>
<dbReference type="Pfam" id="PF18075">
    <property type="entry name" value="FtsX_ECD"/>
    <property type="match status" value="1"/>
</dbReference>
<evidence type="ECO:0000256" key="2">
    <source>
        <dbReference type="ARBA" id="ARBA00007379"/>
    </source>
</evidence>
<evidence type="ECO:0000256" key="3">
    <source>
        <dbReference type="ARBA" id="ARBA00021907"/>
    </source>
</evidence>
<keyword evidence="9 10" id="KW-0131">Cell cycle</keyword>
<dbReference type="InterPro" id="IPR058204">
    <property type="entry name" value="FtsX_firmicutes-type"/>
</dbReference>
<dbReference type="GO" id="GO:0005886">
    <property type="term" value="C:plasma membrane"/>
    <property type="evidence" value="ECO:0007669"/>
    <property type="project" value="UniProtKB-SubCell"/>
</dbReference>
<keyword evidence="5 10" id="KW-0132">Cell division</keyword>
<name>J7T778_STRSL</name>
<dbReference type="InterPro" id="IPR004513">
    <property type="entry name" value="FtsX"/>
</dbReference>
<feature type="transmembrane region" description="Helical" evidence="11">
    <location>
        <begin position="295"/>
        <end position="315"/>
    </location>
</feature>
<dbReference type="PATRIC" id="fig|1200793.3.peg.919"/>
<keyword evidence="7 11" id="KW-1133">Transmembrane helix</keyword>
<keyword evidence="15" id="KW-1185">Reference proteome</keyword>
<feature type="transmembrane region" description="Helical" evidence="11">
    <location>
        <begin position="37"/>
        <end position="62"/>
    </location>
</feature>
<dbReference type="Gene3D" id="3.30.70.3040">
    <property type="match status" value="1"/>
</dbReference>
<evidence type="ECO:0000256" key="10">
    <source>
        <dbReference type="PIRNR" id="PIRNR003097"/>
    </source>
</evidence>
<evidence type="ECO:0000313" key="15">
    <source>
        <dbReference type="Proteomes" id="UP000006983"/>
    </source>
</evidence>
<dbReference type="PANTHER" id="PTHR47755">
    <property type="entry name" value="CELL DIVISION PROTEIN FTSX"/>
    <property type="match status" value="1"/>
</dbReference>
<evidence type="ECO:0000256" key="6">
    <source>
        <dbReference type="ARBA" id="ARBA00022692"/>
    </source>
</evidence>
<dbReference type="InterPro" id="IPR040690">
    <property type="entry name" value="FtsX_ECD"/>
</dbReference>
<evidence type="ECO:0000256" key="7">
    <source>
        <dbReference type="ARBA" id="ARBA00022989"/>
    </source>
</evidence>
<feature type="transmembrane region" description="Helical" evidence="11">
    <location>
        <begin position="198"/>
        <end position="218"/>
    </location>
</feature>
<comment type="caution">
    <text evidence="14">The sequence shown here is derived from an EMBL/GenBank/DDBJ whole genome shotgun (WGS) entry which is preliminary data.</text>
</comment>
<organism evidence="14 15">
    <name type="scientific">Streptococcus salivarius K12</name>
    <dbReference type="NCBI Taxonomy" id="1200793"/>
    <lineage>
        <taxon>Bacteria</taxon>
        <taxon>Bacillati</taxon>
        <taxon>Bacillota</taxon>
        <taxon>Bacilli</taxon>
        <taxon>Lactobacillales</taxon>
        <taxon>Streptococcaceae</taxon>
        <taxon>Streptococcus</taxon>
    </lineage>
</organism>
<keyword evidence="6 11" id="KW-0812">Transmembrane</keyword>
<keyword evidence="8 10" id="KW-0472">Membrane</keyword>
<evidence type="ECO:0000256" key="1">
    <source>
        <dbReference type="ARBA" id="ARBA00004651"/>
    </source>
</evidence>
<comment type="subcellular location">
    <subcellularLocation>
        <location evidence="1">Cell membrane</location>
        <topology evidence="1">Multi-pass membrane protein</topology>
    </subcellularLocation>
</comment>
<evidence type="ECO:0000313" key="14">
    <source>
        <dbReference type="EMBL" id="EJO17035.1"/>
    </source>
</evidence>
<sequence length="326" mass="36234">MKKDVLFVMKRKESTVTMIRRFFRHLGESIKNLKRNLLSTLTAVFSVMIVLSLLGVFGSVILNTQKLASDIEKNIQVNVYLDPDSSDASKTVKELSGQIVANKDYHKIYDALTKIKGVDKVTFSSKEEQKKQLIETMGSSFETATGDANPLSDVYIVQTKSPDDVSRVAKEAKAIQGVDNANFGGSDTEILMSTMKRVQFWGIIATALLTIVAVLLISNTIRITIMSRATEIQIMRLVGAKNSYIRRPYLMEGAWIGALGAIIPSGLIYLLYHMVYSSLNPDFVKGGISLYDPEWFVYAVIGTLFAVGIIIGSIGSRMAMRRYLKY</sequence>
<feature type="domain" description="FtsX extracellular" evidence="13">
    <location>
        <begin position="75"/>
        <end position="179"/>
    </location>
</feature>
<evidence type="ECO:0000259" key="13">
    <source>
        <dbReference type="Pfam" id="PF18075"/>
    </source>
</evidence>
<dbReference type="PIRSF" id="PIRSF003097">
    <property type="entry name" value="FtsX"/>
    <property type="match status" value="1"/>
</dbReference>
<comment type="function">
    <text evidence="10">Part of the ABC transporter FtsEX involved in asymmetric cellular division facilitating the initiation of sporulation.</text>
</comment>
<gene>
    <name evidence="14" type="ORF">RSSL_02124</name>
</gene>
<evidence type="ECO:0000256" key="9">
    <source>
        <dbReference type="ARBA" id="ARBA00023306"/>
    </source>
</evidence>
<feature type="domain" description="ABC3 transporter permease C-terminal" evidence="12">
    <location>
        <begin position="204"/>
        <end position="322"/>
    </location>
</feature>
<evidence type="ECO:0000256" key="11">
    <source>
        <dbReference type="SAM" id="Phobius"/>
    </source>
</evidence>
<evidence type="ECO:0000256" key="5">
    <source>
        <dbReference type="ARBA" id="ARBA00022618"/>
    </source>
</evidence>
<protein>
    <recommendedName>
        <fullName evidence="3 10">Cell division protein FtsX</fullName>
    </recommendedName>
</protein>
<dbReference type="InterPro" id="IPR003838">
    <property type="entry name" value="ABC3_permease_C"/>
</dbReference>
<reference evidence="14 15" key="1">
    <citation type="journal article" date="2012" name="J. Bacteriol.">
        <title>Genome Sequence of the Lantibiotic Bacteriocin Producer Streptococcus salivarius Strain K12.</title>
        <authorList>
            <person name="Barretto C."/>
            <person name="Alvarez-Martin P."/>
            <person name="Foata F."/>
            <person name="Renault P."/>
            <person name="Berger B."/>
        </authorList>
    </citation>
    <scope>NUCLEOTIDE SEQUENCE [LARGE SCALE GENOMIC DNA]</scope>
    <source>
        <strain evidence="14 15">K12</strain>
    </source>
</reference>
<dbReference type="NCBIfam" id="NF038347">
    <property type="entry name" value="FtsX_Gpos"/>
    <property type="match status" value="1"/>
</dbReference>
<dbReference type="AlphaFoldDB" id="J7T778"/>
<accession>J7T778</accession>
<keyword evidence="4 10" id="KW-1003">Cell membrane</keyword>
<dbReference type="Proteomes" id="UP000006983">
    <property type="component" value="Unassembled WGS sequence"/>
</dbReference>
<evidence type="ECO:0000259" key="12">
    <source>
        <dbReference type="Pfam" id="PF02687"/>
    </source>
</evidence>
<proteinExistence type="inferred from homology"/>